<feature type="transmembrane region" description="Helical" evidence="1">
    <location>
        <begin position="134"/>
        <end position="160"/>
    </location>
</feature>
<keyword evidence="1" id="KW-0812">Transmembrane</keyword>
<dbReference type="Proteomes" id="UP001281003">
    <property type="component" value="Unassembled WGS sequence"/>
</dbReference>
<organism evidence="2 3">
    <name type="scientific">Sordaria brevicollis</name>
    <dbReference type="NCBI Taxonomy" id="83679"/>
    <lineage>
        <taxon>Eukaryota</taxon>
        <taxon>Fungi</taxon>
        <taxon>Dikarya</taxon>
        <taxon>Ascomycota</taxon>
        <taxon>Pezizomycotina</taxon>
        <taxon>Sordariomycetes</taxon>
        <taxon>Sordariomycetidae</taxon>
        <taxon>Sordariales</taxon>
        <taxon>Sordariaceae</taxon>
        <taxon>Sordaria</taxon>
    </lineage>
</organism>
<evidence type="ECO:0000313" key="2">
    <source>
        <dbReference type="EMBL" id="KAK3392532.1"/>
    </source>
</evidence>
<keyword evidence="1" id="KW-0472">Membrane</keyword>
<proteinExistence type="predicted"/>
<sequence>MVGRLGTVAAKSRRHVNAPTQLTGMRMSLSLSLSLSPRPLHCTQRCRELIRSSMVADCSVADYNVSVEAAVAGLRLRRGIWGVISSSVASIVTVVTVGPFVMITTIIVTVTSIVTVTPIMMITAITVAATSITVIAVAPLVIITATSITVGPFVMITTIIVTTTSIVTVAPTIIVLVTSVTVVIMASARGPRLLILFDGRQAALSANLIKI</sequence>
<comment type="caution">
    <text evidence="2">The sequence shown here is derived from an EMBL/GenBank/DDBJ whole genome shotgun (WGS) entry which is preliminary data.</text>
</comment>
<dbReference type="AlphaFoldDB" id="A0AAE0P399"/>
<keyword evidence="3" id="KW-1185">Reference proteome</keyword>
<name>A0AAE0P399_SORBR</name>
<feature type="transmembrane region" description="Helical" evidence="1">
    <location>
        <begin position="80"/>
        <end position="100"/>
    </location>
</feature>
<evidence type="ECO:0000313" key="3">
    <source>
        <dbReference type="Proteomes" id="UP001281003"/>
    </source>
</evidence>
<dbReference type="EMBL" id="JAUTDP010000011">
    <property type="protein sequence ID" value="KAK3392532.1"/>
    <property type="molecule type" value="Genomic_DNA"/>
</dbReference>
<feature type="transmembrane region" description="Helical" evidence="1">
    <location>
        <begin position="166"/>
        <end position="186"/>
    </location>
</feature>
<keyword evidence="1" id="KW-1133">Transmembrane helix</keyword>
<reference evidence="2" key="1">
    <citation type="journal article" date="2023" name="Mol. Phylogenet. Evol.">
        <title>Genome-scale phylogeny and comparative genomics of the fungal order Sordariales.</title>
        <authorList>
            <person name="Hensen N."/>
            <person name="Bonometti L."/>
            <person name="Westerberg I."/>
            <person name="Brannstrom I.O."/>
            <person name="Guillou S."/>
            <person name="Cros-Aarteil S."/>
            <person name="Calhoun S."/>
            <person name="Haridas S."/>
            <person name="Kuo A."/>
            <person name="Mondo S."/>
            <person name="Pangilinan J."/>
            <person name="Riley R."/>
            <person name="LaButti K."/>
            <person name="Andreopoulos B."/>
            <person name="Lipzen A."/>
            <person name="Chen C."/>
            <person name="Yan M."/>
            <person name="Daum C."/>
            <person name="Ng V."/>
            <person name="Clum A."/>
            <person name="Steindorff A."/>
            <person name="Ohm R.A."/>
            <person name="Martin F."/>
            <person name="Silar P."/>
            <person name="Natvig D.O."/>
            <person name="Lalanne C."/>
            <person name="Gautier V."/>
            <person name="Ament-Velasquez S.L."/>
            <person name="Kruys A."/>
            <person name="Hutchinson M.I."/>
            <person name="Powell A.J."/>
            <person name="Barry K."/>
            <person name="Miller A.N."/>
            <person name="Grigoriev I.V."/>
            <person name="Debuchy R."/>
            <person name="Gladieux P."/>
            <person name="Hiltunen Thoren M."/>
            <person name="Johannesson H."/>
        </authorList>
    </citation>
    <scope>NUCLEOTIDE SEQUENCE</scope>
    <source>
        <strain evidence="2">FGSC 1904</strain>
    </source>
</reference>
<evidence type="ECO:0000256" key="1">
    <source>
        <dbReference type="SAM" id="Phobius"/>
    </source>
</evidence>
<accession>A0AAE0P399</accession>
<protein>
    <submittedName>
        <fullName evidence="2">Uncharacterized protein</fullName>
    </submittedName>
</protein>
<feature type="transmembrane region" description="Helical" evidence="1">
    <location>
        <begin position="106"/>
        <end position="127"/>
    </location>
</feature>
<reference evidence="2" key="2">
    <citation type="submission" date="2023-07" db="EMBL/GenBank/DDBJ databases">
        <authorList>
            <consortium name="Lawrence Berkeley National Laboratory"/>
            <person name="Haridas S."/>
            <person name="Hensen N."/>
            <person name="Bonometti L."/>
            <person name="Westerberg I."/>
            <person name="Brannstrom I.O."/>
            <person name="Guillou S."/>
            <person name="Cros-Aarteil S."/>
            <person name="Calhoun S."/>
            <person name="Kuo A."/>
            <person name="Mondo S."/>
            <person name="Pangilinan J."/>
            <person name="Riley R."/>
            <person name="LaButti K."/>
            <person name="Andreopoulos B."/>
            <person name="Lipzen A."/>
            <person name="Chen C."/>
            <person name="Yanf M."/>
            <person name="Daum C."/>
            <person name="Ng V."/>
            <person name="Clum A."/>
            <person name="Steindorff A."/>
            <person name="Ohm R."/>
            <person name="Martin F."/>
            <person name="Silar P."/>
            <person name="Natvig D."/>
            <person name="Lalanne C."/>
            <person name="Gautier V."/>
            <person name="Ament-velasquez S.L."/>
            <person name="Kruys A."/>
            <person name="Hutchinson M.I."/>
            <person name="Powell A.J."/>
            <person name="Barry K."/>
            <person name="Miller A.N."/>
            <person name="Grigoriev I.V."/>
            <person name="Debuchy R."/>
            <person name="Gladieux P."/>
            <person name="Thoren M.H."/>
            <person name="Johannesson H."/>
        </authorList>
    </citation>
    <scope>NUCLEOTIDE SEQUENCE</scope>
    <source>
        <strain evidence="2">FGSC 1904</strain>
    </source>
</reference>
<gene>
    <name evidence="2" type="ORF">B0T20DRAFT_396163</name>
</gene>